<dbReference type="GO" id="GO:0005737">
    <property type="term" value="C:cytoplasm"/>
    <property type="evidence" value="ECO:0007669"/>
    <property type="project" value="TreeGrafter"/>
</dbReference>
<evidence type="ECO:0000259" key="6">
    <source>
        <dbReference type="PROSITE" id="PS51192"/>
    </source>
</evidence>
<accession>A0A0C3QQT7</accession>
<feature type="domain" description="Helicase ATP-binding" evidence="6">
    <location>
        <begin position="1"/>
        <end position="120"/>
    </location>
</feature>
<dbReference type="PANTHER" id="PTHR13710:SF105">
    <property type="entry name" value="ATP-DEPENDENT DNA HELICASE Q1"/>
    <property type="match status" value="1"/>
</dbReference>
<dbReference type="HOGENOM" id="CLU_1911779_0_0_1"/>
<dbReference type="GO" id="GO:0003677">
    <property type="term" value="F:DNA binding"/>
    <property type="evidence" value="ECO:0007669"/>
    <property type="project" value="UniProtKB-KW"/>
</dbReference>
<dbReference type="EC" id="5.6.2.4" evidence="5"/>
<reference evidence="7 8" key="1">
    <citation type="submission" date="2014-04" db="EMBL/GenBank/DDBJ databases">
        <authorList>
            <consortium name="DOE Joint Genome Institute"/>
            <person name="Kuo A."/>
            <person name="Girlanda M."/>
            <person name="Perotto S."/>
            <person name="Kohler A."/>
            <person name="Nagy L.G."/>
            <person name="Floudas D."/>
            <person name="Copeland A."/>
            <person name="Barry K.W."/>
            <person name="Cichocki N."/>
            <person name="Veneault-Fourrey C."/>
            <person name="LaButti K."/>
            <person name="Lindquist E.A."/>
            <person name="Lipzen A."/>
            <person name="Lundell T."/>
            <person name="Morin E."/>
            <person name="Murat C."/>
            <person name="Sun H."/>
            <person name="Tunlid A."/>
            <person name="Henrissat B."/>
            <person name="Grigoriev I.V."/>
            <person name="Hibbett D.S."/>
            <person name="Martin F."/>
            <person name="Nordberg H.P."/>
            <person name="Cantor M.N."/>
            <person name="Hua S.X."/>
        </authorList>
    </citation>
    <scope>NUCLEOTIDE SEQUENCE [LARGE SCALE GENOMIC DNA]</scope>
    <source>
        <strain evidence="7 8">MUT 4182</strain>
    </source>
</reference>
<reference evidence="8" key="2">
    <citation type="submission" date="2015-01" db="EMBL/GenBank/DDBJ databases">
        <title>Evolutionary Origins and Diversification of the Mycorrhizal Mutualists.</title>
        <authorList>
            <consortium name="DOE Joint Genome Institute"/>
            <consortium name="Mycorrhizal Genomics Consortium"/>
            <person name="Kohler A."/>
            <person name="Kuo A."/>
            <person name="Nagy L.G."/>
            <person name="Floudas D."/>
            <person name="Copeland A."/>
            <person name="Barry K.W."/>
            <person name="Cichocki N."/>
            <person name="Veneault-Fourrey C."/>
            <person name="LaButti K."/>
            <person name="Lindquist E.A."/>
            <person name="Lipzen A."/>
            <person name="Lundell T."/>
            <person name="Morin E."/>
            <person name="Murat C."/>
            <person name="Riley R."/>
            <person name="Ohm R."/>
            <person name="Sun H."/>
            <person name="Tunlid A."/>
            <person name="Henrissat B."/>
            <person name="Grigoriev I.V."/>
            <person name="Hibbett D.S."/>
            <person name="Martin F."/>
        </authorList>
    </citation>
    <scope>NUCLEOTIDE SEQUENCE [LARGE SCALE GENOMIC DNA]</scope>
    <source>
        <strain evidence="8">MUT 4182</strain>
    </source>
</reference>
<dbReference type="SUPFAM" id="SSF52540">
    <property type="entry name" value="P-loop containing nucleoside triphosphate hydrolases"/>
    <property type="match status" value="1"/>
</dbReference>
<sequence length="133" mass="15086">KDLIVISPTGSGKTATFLMPFLFKKDGIILLVTPLKTLGEQQAGLREIGLLGIEATTRGRYRLIITSPELLTGDDLRFEALFELPSWSKKIRRVIFDEAHCVSRWSDFRPYRSRLPRFTAVRVGIKQAVKEIP</sequence>
<dbReference type="EMBL" id="KN822976">
    <property type="protein sequence ID" value="KIO29994.1"/>
    <property type="molecule type" value="Genomic_DNA"/>
</dbReference>
<gene>
    <name evidence="7" type="ORF">M407DRAFT_69742</name>
</gene>
<dbReference type="GO" id="GO:0005524">
    <property type="term" value="F:ATP binding"/>
    <property type="evidence" value="ECO:0007669"/>
    <property type="project" value="InterPro"/>
</dbReference>
<evidence type="ECO:0000256" key="3">
    <source>
        <dbReference type="ARBA" id="ARBA00023235"/>
    </source>
</evidence>
<dbReference type="GO" id="GO:0000724">
    <property type="term" value="P:double-strand break repair via homologous recombination"/>
    <property type="evidence" value="ECO:0007669"/>
    <property type="project" value="TreeGrafter"/>
</dbReference>
<dbReference type="Pfam" id="PF00270">
    <property type="entry name" value="DEAD"/>
    <property type="match status" value="1"/>
</dbReference>
<feature type="non-terminal residue" evidence="7">
    <location>
        <position position="1"/>
    </location>
</feature>
<keyword evidence="3" id="KW-0413">Isomerase</keyword>
<protein>
    <recommendedName>
        <fullName evidence="5">DNA 3'-5' helicase</fullName>
        <ecNumber evidence="5">5.6.2.4</ecNumber>
    </recommendedName>
</protein>
<evidence type="ECO:0000313" key="8">
    <source>
        <dbReference type="Proteomes" id="UP000054248"/>
    </source>
</evidence>
<dbReference type="PROSITE" id="PS51192">
    <property type="entry name" value="HELICASE_ATP_BIND_1"/>
    <property type="match status" value="1"/>
</dbReference>
<dbReference type="InterPro" id="IPR014001">
    <property type="entry name" value="Helicase_ATP-bd"/>
</dbReference>
<comment type="catalytic activity">
    <reaction evidence="4">
        <text>Couples ATP hydrolysis with the unwinding of duplex DNA by translocating in the 3'-5' direction.</text>
        <dbReference type="EC" id="5.6.2.4"/>
    </reaction>
</comment>
<name>A0A0C3QQT7_9AGAM</name>
<dbReference type="AlphaFoldDB" id="A0A0C3QQT7"/>
<dbReference type="GO" id="GO:0009378">
    <property type="term" value="F:four-way junction helicase activity"/>
    <property type="evidence" value="ECO:0007669"/>
    <property type="project" value="TreeGrafter"/>
</dbReference>
<dbReference type="GO" id="GO:0043138">
    <property type="term" value="F:3'-5' DNA helicase activity"/>
    <property type="evidence" value="ECO:0007669"/>
    <property type="project" value="UniProtKB-EC"/>
</dbReference>
<dbReference type="InterPro" id="IPR011545">
    <property type="entry name" value="DEAD/DEAH_box_helicase_dom"/>
</dbReference>
<proteinExistence type="inferred from homology"/>
<evidence type="ECO:0000256" key="4">
    <source>
        <dbReference type="ARBA" id="ARBA00034617"/>
    </source>
</evidence>
<comment type="similarity">
    <text evidence="1">Belongs to the helicase family. RecQ subfamily.</text>
</comment>
<evidence type="ECO:0000256" key="1">
    <source>
        <dbReference type="ARBA" id="ARBA00005446"/>
    </source>
</evidence>
<evidence type="ECO:0000313" key="7">
    <source>
        <dbReference type="EMBL" id="KIO29994.1"/>
    </source>
</evidence>
<dbReference type="Proteomes" id="UP000054248">
    <property type="component" value="Unassembled WGS sequence"/>
</dbReference>
<keyword evidence="2" id="KW-0238">DNA-binding</keyword>
<evidence type="ECO:0000256" key="5">
    <source>
        <dbReference type="ARBA" id="ARBA00034808"/>
    </source>
</evidence>
<keyword evidence="8" id="KW-1185">Reference proteome</keyword>
<dbReference type="InterPro" id="IPR027417">
    <property type="entry name" value="P-loop_NTPase"/>
</dbReference>
<dbReference type="OrthoDB" id="10261556at2759"/>
<organism evidence="7 8">
    <name type="scientific">Tulasnella calospora MUT 4182</name>
    <dbReference type="NCBI Taxonomy" id="1051891"/>
    <lineage>
        <taxon>Eukaryota</taxon>
        <taxon>Fungi</taxon>
        <taxon>Dikarya</taxon>
        <taxon>Basidiomycota</taxon>
        <taxon>Agaricomycotina</taxon>
        <taxon>Agaricomycetes</taxon>
        <taxon>Cantharellales</taxon>
        <taxon>Tulasnellaceae</taxon>
        <taxon>Tulasnella</taxon>
    </lineage>
</organism>
<dbReference type="GO" id="GO:0005694">
    <property type="term" value="C:chromosome"/>
    <property type="evidence" value="ECO:0007669"/>
    <property type="project" value="TreeGrafter"/>
</dbReference>
<evidence type="ECO:0000256" key="2">
    <source>
        <dbReference type="ARBA" id="ARBA00023125"/>
    </source>
</evidence>
<dbReference type="PANTHER" id="PTHR13710">
    <property type="entry name" value="DNA HELICASE RECQ FAMILY MEMBER"/>
    <property type="match status" value="1"/>
</dbReference>
<dbReference type="STRING" id="1051891.A0A0C3QQT7"/>
<dbReference type="Gene3D" id="3.40.50.300">
    <property type="entry name" value="P-loop containing nucleotide triphosphate hydrolases"/>
    <property type="match status" value="2"/>
</dbReference>